<protein>
    <submittedName>
        <fullName evidence="2">1381_t:CDS:1</fullName>
    </submittedName>
</protein>
<dbReference type="PANTHER" id="PTHR46411">
    <property type="entry name" value="FAMILY ATPASE, PUTATIVE-RELATED"/>
    <property type="match status" value="1"/>
</dbReference>
<dbReference type="Proteomes" id="UP000789396">
    <property type="component" value="Unassembled WGS sequence"/>
</dbReference>
<dbReference type="GO" id="GO:0005524">
    <property type="term" value="F:ATP binding"/>
    <property type="evidence" value="ECO:0007669"/>
    <property type="project" value="InterPro"/>
</dbReference>
<dbReference type="InterPro" id="IPR003959">
    <property type="entry name" value="ATPase_AAA_core"/>
</dbReference>
<evidence type="ECO:0000313" key="3">
    <source>
        <dbReference type="Proteomes" id="UP000789396"/>
    </source>
</evidence>
<dbReference type="Pfam" id="PF00004">
    <property type="entry name" value="AAA"/>
    <property type="match status" value="1"/>
</dbReference>
<comment type="caution">
    <text evidence="2">The sequence shown here is derived from an EMBL/GenBank/DDBJ whole genome shotgun (WGS) entry which is preliminary data.</text>
</comment>
<name>A0A9N9AFT8_9GLOM</name>
<dbReference type="EMBL" id="CAJVPZ010003291">
    <property type="protein sequence ID" value="CAG8528068.1"/>
    <property type="molecule type" value="Genomic_DNA"/>
</dbReference>
<dbReference type="AlphaFoldDB" id="A0A9N9AFT8"/>
<feature type="domain" description="ATPase AAA-type core" evidence="1">
    <location>
        <begin position="291"/>
        <end position="375"/>
    </location>
</feature>
<dbReference type="GO" id="GO:0016887">
    <property type="term" value="F:ATP hydrolysis activity"/>
    <property type="evidence" value="ECO:0007669"/>
    <property type="project" value="InterPro"/>
</dbReference>
<evidence type="ECO:0000313" key="2">
    <source>
        <dbReference type="EMBL" id="CAG8528068.1"/>
    </source>
</evidence>
<organism evidence="2 3">
    <name type="scientific">Racocetra fulgida</name>
    <dbReference type="NCBI Taxonomy" id="60492"/>
    <lineage>
        <taxon>Eukaryota</taxon>
        <taxon>Fungi</taxon>
        <taxon>Fungi incertae sedis</taxon>
        <taxon>Mucoromycota</taxon>
        <taxon>Glomeromycotina</taxon>
        <taxon>Glomeromycetes</taxon>
        <taxon>Diversisporales</taxon>
        <taxon>Gigasporaceae</taxon>
        <taxon>Racocetra</taxon>
    </lineage>
</organism>
<sequence length="459" mass="53058">MQNGNSTEEVQNNSDVISVDENWKWKYFDEWYDHRKGRMIREKKEDKKNPDVPFNTVLLNNKEIFNKEPRIDARNLYHVLDELHEAADNEYFDGEVDFSYLPVVLREYDDNDNQMLKDEISRQGQMFVEISRRQNCFMNYNGSLLRWKEVNGCMKVEKTMANGRVIIDLQSFATMNPGYGMGNARPPNRCDIELLTRKGDYIKLDQIDEDFYLLTPAVVYGFSFALKEWGQLEVLGLSRINFDENAFDQLEMSKDKKDIIKGLVMQYGESGHMKIKPLDPISNKGKGCIFLCYGPPGTGKTLTAESVAEFLKRPLWTLSVNELGTNPEIVLEVAIKWNAILLLDEADIYLEKRDVADLTRNTLVGIFLRLLEYYQGMKNFPYYSNADLSLEADDFSKYELNGRDIRNVLHTARTLAQSREESLTANHVINVIETIQKSRNEMEDIKKTIAENETEGCEG</sequence>
<dbReference type="OrthoDB" id="10042665at2759"/>
<dbReference type="PANTHER" id="PTHR46411:SF3">
    <property type="entry name" value="AAA+ ATPASE DOMAIN-CONTAINING PROTEIN"/>
    <property type="match status" value="1"/>
</dbReference>
<gene>
    <name evidence="2" type="ORF">RFULGI_LOCUS3664</name>
</gene>
<reference evidence="2" key="1">
    <citation type="submission" date="2021-06" db="EMBL/GenBank/DDBJ databases">
        <authorList>
            <person name="Kallberg Y."/>
            <person name="Tangrot J."/>
            <person name="Rosling A."/>
        </authorList>
    </citation>
    <scope>NUCLEOTIDE SEQUENCE</scope>
    <source>
        <strain evidence="2">IN212</strain>
    </source>
</reference>
<accession>A0A9N9AFT8</accession>
<evidence type="ECO:0000259" key="1">
    <source>
        <dbReference type="Pfam" id="PF00004"/>
    </source>
</evidence>
<dbReference type="SUPFAM" id="SSF52540">
    <property type="entry name" value="P-loop containing nucleoside triphosphate hydrolases"/>
    <property type="match status" value="1"/>
</dbReference>
<keyword evidence="3" id="KW-1185">Reference proteome</keyword>
<dbReference type="Gene3D" id="3.40.50.300">
    <property type="entry name" value="P-loop containing nucleotide triphosphate hydrolases"/>
    <property type="match status" value="1"/>
</dbReference>
<dbReference type="InterPro" id="IPR027417">
    <property type="entry name" value="P-loop_NTPase"/>
</dbReference>
<proteinExistence type="predicted"/>